<dbReference type="InterPro" id="IPR011701">
    <property type="entry name" value="MFS"/>
</dbReference>
<evidence type="ECO:0000313" key="9">
    <source>
        <dbReference type="Proteomes" id="UP000694557"/>
    </source>
</evidence>
<feature type="transmembrane region" description="Helical" evidence="7">
    <location>
        <begin position="79"/>
        <end position="95"/>
    </location>
</feature>
<evidence type="ECO:0000256" key="5">
    <source>
        <dbReference type="ARBA" id="ARBA00023136"/>
    </source>
</evidence>
<evidence type="ECO:0000256" key="6">
    <source>
        <dbReference type="ARBA" id="ARBA00038193"/>
    </source>
</evidence>
<dbReference type="CDD" id="cd17313">
    <property type="entry name" value="MFS_SLC45_SUC"/>
    <property type="match status" value="1"/>
</dbReference>
<dbReference type="PANTHER" id="PTHR19432">
    <property type="entry name" value="SUGAR TRANSPORTER"/>
    <property type="match status" value="1"/>
</dbReference>
<proteinExistence type="inferred from homology"/>
<dbReference type="InterPro" id="IPR036259">
    <property type="entry name" value="MFS_trans_sf"/>
</dbReference>
<protein>
    <submittedName>
        <fullName evidence="8">Zgc:77158</fullName>
    </submittedName>
</protein>
<dbReference type="AlphaFoldDB" id="A0A8C7K7K7"/>
<feature type="transmembrane region" description="Helical" evidence="7">
    <location>
        <begin position="115"/>
        <end position="139"/>
    </location>
</feature>
<keyword evidence="4 7" id="KW-1133">Transmembrane helix</keyword>
<feature type="transmembrane region" description="Helical" evidence="7">
    <location>
        <begin position="182"/>
        <end position="205"/>
    </location>
</feature>
<reference evidence="8" key="1">
    <citation type="submission" date="2025-08" db="UniProtKB">
        <authorList>
            <consortium name="Ensembl"/>
        </authorList>
    </citation>
    <scope>IDENTIFICATION</scope>
</reference>
<evidence type="ECO:0000313" key="8">
    <source>
        <dbReference type="Ensembl" id="ENSOKIP00005097065.1"/>
    </source>
</evidence>
<sequence>MPGWRSQCRLVLLNSLTCGLEICVAAGITYVPPLLLEAGVEEQYMTMVLGIGPVLGLIFIPVIGSASDHCNSSYGRRRPFIWLLSLGVLLALLIIPHADLLAAYFTWGGRTLEVAFLILGVGLLDFCGQVCFTPLEALLSDLYRDEEDCNQAFAMFSFMVSLGGCVGYLLPALDWSRGLLSVYLGGQAECLFFMLILIFVISVLITMKVSEEPPCAGVAALEPAPLLEAGRCGIPRSCCYLLKCKLRLIKSGPLLCLLRTFWSMTPAIYRSYCHVPQVMRQLCVAQLCSWMAVMSFMLFYTDFVGEGLYEGVPSAAPGTASRQRYDDGIRMGSLGLFLQCATSTVFSLLMSRLVRHFGSRRVYLSSMVSFTISALVICMSKSVVLVTVMSALTGFAYATLQTLPYTLTCHYHKEMEVRTERHTYIQYSVVPVLPERSIHMKSYLNCDTILLTPLDAVGDEPEGYEKRGVGLDFAILDSTFLLSQVFPTLFMGMIVQFTKSVTAYMASSAIFGIIAIYLANHIIFDQKDLKS</sequence>
<feature type="transmembrane region" description="Helical" evidence="7">
    <location>
        <begin position="473"/>
        <end position="495"/>
    </location>
</feature>
<feature type="transmembrane region" description="Helical" evidence="7">
    <location>
        <begin position="282"/>
        <end position="300"/>
    </location>
</feature>
<comment type="subcellular location">
    <subcellularLocation>
        <location evidence="1">Membrane</location>
        <topology evidence="1">Multi-pass membrane protein</topology>
    </subcellularLocation>
</comment>
<name>A0A8C7K7K7_ONCKI</name>
<evidence type="ECO:0000256" key="4">
    <source>
        <dbReference type="ARBA" id="ARBA00022989"/>
    </source>
</evidence>
<keyword evidence="2" id="KW-0813">Transport</keyword>
<feature type="transmembrane region" description="Helical" evidence="7">
    <location>
        <begin position="12"/>
        <end position="32"/>
    </location>
</feature>
<accession>A0A8C7K7K7</accession>
<dbReference type="GeneTree" id="ENSGT00950000182914"/>
<dbReference type="Ensembl" id="ENSOKIT00005103920.1">
    <property type="protein sequence ID" value="ENSOKIP00005097065.1"/>
    <property type="gene ID" value="ENSOKIG00005042599.1"/>
</dbReference>
<gene>
    <name evidence="8" type="primary">LOC109889566</name>
</gene>
<dbReference type="GO" id="GO:0016020">
    <property type="term" value="C:membrane"/>
    <property type="evidence" value="ECO:0007669"/>
    <property type="project" value="UniProtKB-SubCell"/>
</dbReference>
<comment type="similarity">
    <text evidence="6">Belongs to the glycoside-pentoside-hexuronide (GPH) cation symporter transporter (TC 2.A.2) family.</text>
</comment>
<dbReference type="GO" id="GO:0008506">
    <property type="term" value="F:sucrose:proton symporter activity"/>
    <property type="evidence" value="ECO:0007669"/>
    <property type="project" value="TreeGrafter"/>
</dbReference>
<reference evidence="8" key="2">
    <citation type="submission" date="2025-09" db="UniProtKB">
        <authorList>
            <consortium name="Ensembl"/>
        </authorList>
    </citation>
    <scope>IDENTIFICATION</scope>
</reference>
<dbReference type="FunFam" id="1.20.1250.20:FF:000230">
    <property type="entry name" value="Solute carrier family 45 member 3"/>
    <property type="match status" value="1"/>
</dbReference>
<feature type="transmembrane region" description="Helical" evidence="7">
    <location>
        <begin position="501"/>
        <end position="524"/>
    </location>
</feature>
<evidence type="ECO:0000256" key="2">
    <source>
        <dbReference type="ARBA" id="ARBA00022448"/>
    </source>
</evidence>
<dbReference type="Proteomes" id="UP000694557">
    <property type="component" value="Unassembled WGS sequence"/>
</dbReference>
<dbReference type="Pfam" id="PF07690">
    <property type="entry name" value="MFS_1"/>
    <property type="match status" value="1"/>
</dbReference>
<keyword evidence="5 7" id="KW-0472">Membrane</keyword>
<evidence type="ECO:0000256" key="3">
    <source>
        <dbReference type="ARBA" id="ARBA00022692"/>
    </source>
</evidence>
<organism evidence="8 9">
    <name type="scientific">Oncorhynchus kisutch</name>
    <name type="common">Coho salmon</name>
    <name type="synonym">Salmo kisutch</name>
    <dbReference type="NCBI Taxonomy" id="8019"/>
    <lineage>
        <taxon>Eukaryota</taxon>
        <taxon>Metazoa</taxon>
        <taxon>Chordata</taxon>
        <taxon>Craniata</taxon>
        <taxon>Vertebrata</taxon>
        <taxon>Euteleostomi</taxon>
        <taxon>Actinopterygii</taxon>
        <taxon>Neopterygii</taxon>
        <taxon>Teleostei</taxon>
        <taxon>Protacanthopterygii</taxon>
        <taxon>Salmoniformes</taxon>
        <taxon>Salmonidae</taxon>
        <taxon>Salmoninae</taxon>
        <taxon>Oncorhynchus</taxon>
    </lineage>
</organism>
<feature type="transmembrane region" description="Helical" evidence="7">
    <location>
        <begin position="44"/>
        <end position="67"/>
    </location>
</feature>
<feature type="transmembrane region" description="Helical" evidence="7">
    <location>
        <begin position="331"/>
        <end position="350"/>
    </location>
</feature>
<evidence type="ECO:0000256" key="1">
    <source>
        <dbReference type="ARBA" id="ARBA00004141"/>
    </source>
</evidence>
<feature type="transmembrane region" description="Helical" evidence="7">
    <location>
        <begin position="388"/>
        <end position="408"/>
    </location>
</feature>
<keyword evidence="3 7" id="KW-0812">Transmembrane</keyword>
<dbReference type="Gene3D" id="1.20.1720.10">
    <property type="entry name" value="Multidrug resistance protein D"/>
    <property type="match status" value="1"/>
</dbReference>
<evidence type="ECO:0000256" key="7">
    <source>
        <dbReference type="SAM" id="Phobius"/>
    </source>
</evidence>
<feature type="transmembrane region" description="Helical" evidence="7">
    <location>
        <begin position="151"/>
        <end position="170"/>
    </location>
</feature>
<keyword evidence="9" id="KW-1185">Reference proteome</keyword>
<dbReference type="SUPFAM" id="SSF103473">
    <property type="entry name" value="MFS general substrate transporter"/>
    <property type="match status" value="1"/>
</dbReference>
<feature type="transmembrane region" description="Helical" evidence="7">
    <location>
        <begin position="362"/>
        <end position="382"/>
    </location>
</feature>
<dbReference type="FunFam" id="1.20.1250.20:FF:000193">
    <property type="entry name" value="Solute carrier family 45 member 3"/>
    <property type="match status" value="1"/>
</dbReference>
<dbReference type="PANTHER" id="PTHR19432:SF35">
    <property type="entry name" value="SOLUTE CARRIER FAMILY 45 MEMBER 3 ISOFORM X1"/>
    <property type="match status" value="1"/>
</dbReference>
<dbReference type="Gene3D" id="1.20.1250.20">
    <property type="entry name" value="MFS general substrate transporter like domains"/>
    <property type="match status" value="1"/>
</dbReference>